<dbReference type="AlphaFoldDB" id="A0AAQ4RRW7"/>
<dbReference type="KEGG" id="gat:120835695"/>
<keyword evidence="4 12" id="KW-0812">Transmembrane</keyword>
<evidence type="ECO:0000256" key="11">
    <source>
        <dbReference type="ARBA" id="ARBA00023224"/>
    </source>
</evidence>
<dbReference type="InterPro" id="IPR000276">
    <property type="entry name" value="GPCR_Rhodpsn"/>
</dbReference>
<organism evidence="16 17">
    <name type="scientific">Gasterosteus aculeatus aculeatus</name>
    <name type="common">three-spined stickleback</name>
    <dbReference type="NCBI Taxonomy" id="481459"/>
    <lineage>
        <taxon>Eukaryota</taxon>
        <taxon>Metazoa</taxon>
        <taxon>Chordata</taxon>
        <taxon>Craniata</taxon>
        <taxon>Vertebrata</taxon>
        <taxon>Euteleostomi</taxon>
        <taxon>Actinopterygii</taxon>
        <taxon>Neopterygii</taxon>
        <taxon>Teleostei</taxon>
        <taxon>Neoteleostei</taxon>
        <taxon>Acanthomorphata</taxon>
        <taxon>Eupercaria</taxon>
        <taxon>Perciformes</taxon>
        <taxon>Cottioidei</taxon>
        <taxon>Gasterosteales</taxon>
        <taxon>Gasterosteidae</taxon>
        <taxon>Gasterosteus</taxon>
    </lineage>
</organism>
<dbReference type="GO" id="GO:0001607">
    <property type="term" value="F:neuromedin U receptor activity"/>
    <property type="evidence" value="ECO:0007669"/>
    <property type="project" value="InterPro"/>
</dbReference>
<keyword evidence="14" id="KW-0732">Signal</keyword>
<dbReference type="PRINTS" id="PR00237">
    <property type="entry name" value="GPCRRHODOPSN"/>
</dbReference>
<feature type="transmembrane region" description="Helical" evidence="13">
    <location>
        <begin position="126"/>
        <end position="148"/>
    </location>
</feature>
<evidence type="ECO:0000256" key="13">
    <source>
        <dbReference type="SAM" id="Phobius"/>
    </source>
</evidence>
<evidence type="ECO:0000256" key="3">
    <source>
        <dbReference type="ARBA" id="ARBA00022475"/>
    </source>
</evidence>
<reference evidence="16" key="3">
    <citation type="submission" date="2025-09" db="UniProtKB">
        <authorList>
            <consortium name="Ensembl"/>
        </authorList>
    </citation>
    <scope>IDENTIFICATION</scope>
</reference>
<evidence type="ECO:0000256" key="2">
    <source>
        <dbReference type="ARBA" id="ARBA00004651"/>
    </source>
</evidence>
<dbReference type="PANTHER" id="PTHR24243">
    <property type="entry name" value="G-PROTEIN COUPLED RECEPTOR"/>
    <property type="match status" value="1"/>
</dbReference>
<dbReference type="PANTHER" id="PTHR24243:SF205">
    <property type="entry name" value="NEUROMEDIN U RECEPTOR 3"/>
    <property type="match status" value="1"/>
</dbReference>
<feature type="transmembrane region" description="Helical" evidence="13">
    <location>
        <begin position="88"/>
        <end position="114"/>
    </location>
</feature>
<evidence type="ECO:0000256" key="1">
    <source>
        <dbReference type="ARBA" id="ARBA00003593"/>
    </source>
</evidence>
<keyword evidence="6 12" id="KW-0297">G-protein coupled receptor</keyword>
<keyword evidence="17" id="KW-1185">Reference proteome</keyword>
<proteinExistence type="inferred from homology"/>
<evidence type="ECO:0000256" key="4">
    <source>
        <dbReference type="ARBA" id="ARBA00022692"/>
    </source>
</evidence>
<evidence type="ECO:0000256" key="10">
    <source>
        <dbReference type="ARBA" id="ARBA00023180"/>
    </source>
</evidence>
<evidence type="ECO:0000256" key="14">
    <source>
        <dbReference type="SAM" id="SignalP"/>
    </source>
</evidence>
<dbReference type="SMART" id="SM01381">
    <property type="entry name" value="7TM_GPCR_Srsx"/>
    <property type="match status" value="1"/>
</dbReference>
<evidence type="ECO:0000256" key="6">
    <source>
        <dbReference type="ARBA" id="ARBA00023040"/>
    </source>
</evidence>
<keyword evidence="8" id="KW-1015">Disulfide bond</keyword>
<evidence type="ECO:0000256" key="8">
    <source>
        <dbReference type="ARBA" id="ARBA00023157"/>
    </source>
</evidence>
<keyword evidence="5 13" id="KW-1133">Transmembrane helix</keyword>
<dbReference type="PROSITE" id="PS50262">
    <property type="entry name" value="G_PROTEIN_RECEP_F1_2"/>
    <property type="match status" value="1"/>
</dbReference>
<accession>A0AAQ4RRW7</accession>
<feature type="transmembrane region" description="Helical" evidence="13">
    <location>
        <begin position="251"/>
        <end position="278"/>
    </location>
</feature>
<dbReference type="SUPFAM" id="SSF81321">
    <property type="entry name" value="Family A G protein-coupled receptor-like"/>
    <property type="match status" value="1"/>
</dbReference>
<keyword evidence="10" id="KW-0325">Glycoprotein</keyword>
<dbReference type="PRINTS" id="PR01565">
    <property type="entry name" value="NEUROMEDINUR"/>
</dbReference>
<feature type="domain" description="G-protein coupled receptors family 1 profile" evidence="15">
    <location>
        <begin position="106"/>
        <end position="376"/>
    </location>
</feature>
<reference evidence="16 17" key="1">
    <citation type="journal article" date="2021" name="G3 (Bethesda)">
        <title>Improved contiguity of the threespine stickleback genome using long-read sequencing.</title>
        <authorList>
            <person name="Nath S."/>
            <person name="Shaw D.E."/>
            <person name="White M.A."/>
        </authorList>
    </citation>
    <scope>NUCLEOTIDE SEQUENCE [LARGE SCALE GENOMIC DNA]</scope>
    <source>
        <strain evidence="16 17">Lake Benthic</strain>
    </source>
</reference>
<comment type="similarity">
    <text evidence="12">Belongs to the G-protein coupled receptor 1 family.</text>
</comment>
<dbReference type="Gene3D" id="1.20.1070.10">
    <property type="entry name" value="Rhodopsin 7-helix transmembrane proteins"/>
    <property type="match status" value="1"/>
</dbReference>
<dbReference type="Ensembl" id="ENSGACT00000054162.1">
    <property type="protein sequence ID" value="ENSGACP00000066195.1"/>
    <property type="gene ID" value="ENSGACG00000004514.2"/>
</dbReference>
<feature type="transmembrane region" description="Helical" evidence="13">
    <location>
        <begin position="210"/>
        <end position="231"/>
    </location>
</feature>
<dbReference type="Proteomes" id="UP000007635">
    <property type="component" value="Chromosome XVII"/>
</dbReference>
<comment type="function">
    <text evidence="1">Receptor for the neuromedin-U and neuromedin-S neuropeptides.</text>
</comment>
<evidence type="ECO:0000256" key="9">
    <source>
        <dbReference type="ARBA" id="ARBA00023170"/>
    </source>
</evidence>
<dbReference type="CTD" id="566750"/>
<evidence type="ECO:0000256" key="5">
    <source>
        <dbReference type="ARBA" id="ARBA00022989"/>
    </source>
</evidence>
<dbReference type="GeneID" id="120835695"/>
<keyword evidence="11 12" id="KW-0807">Transducer</keyword>
<keyword evidence="9 12" id="KW-0675">Receptor</keyword>
<feature type="transmembrane region" description="Helical" evidence="13">
    <location>
        <begin position="315"/>
        <end position="333"/>
    </location>
</feature>
<evidence type="ECO:0000313" key="17">
    <source>
        <dbReference type="Proteomes" id="UP000007635"/>
    </source>
</evidence>
<feature type="transmembrane region" description="Helical" evidence="13">
    <location>
        <begin position="353"/>
        <end position="379"/>
    </location>
</feature>
<dbReference type="InterPro" id="IPR017452">
    <property type="entry name" value="GPCR_Rhodpsn_7TM"/>
</dbReference>
<keyword evidence="3" id="KW-1003">Cell membrane</keyword>
<dbReference type="RefSeq" id="XP_040060792.1">
    <property type="nucleotide sequence ID" value="XM_040204858.1"/>
</dbReference>
<evidence type="ECO:0000256" key="12">
    <source>
        <dbReference type="RuleBase" id="RU000688"/>
    </source>
</evidence>
<protein>
    <submittedName>
        <fullName evidence="16">Neuromedin U receptor 3</fullName>
    </submittedName>
</protein>
<reference evidence="16" key="2">
    <citation type="submission" date="2025-08" db="UniProtKB">
        <authorList>
            <consortium name="Ensembl"/>
        </authorList>
    </citation>
    <scope>IDENTIFICATION</scope>
</reference>
<feature type="chain" id="PRO_5042990080" evidence="14">
    <location>
        <begin position="20"/>
        <end position="453"/>
    </location>
</feature>
<evidence type="ECO:0000313" key="16">
    <source>
        <dbReference type="Ensembl" id="ENSGACP00000066195.1"/>
    </source>
</evidence>
<evidence type="ECO:0000259" key="15">
    <source>
        <dbReference type="PROSITE" id="PS50262"/>
    </source>
</evidence>
<dbReference type="GeneTree" id="ENSGT01120000271823"/>
<sequence length="453" mass="50464">MPSSGGPFCVLFSLIFVYGRPQKSAPEALTSPPGCPPVFLSEMELTMQGYSSNASTFLPNRSEPLNYTDDQFTEVNLFEILGPKRSPFFLPVTSVYLLIFLTGLSGNVLTCAVIAKHKKMRNPTNLYLVSLAVSDLLVLLFGMPLEVYDLWSNYPFPFGTGGCYFKTFLFETVCFASILNVTALSVERYIAVVYPLKTRYLSTNRHAKRAITAVWAVSMICAVPNTSLHGMFYVPERMEESATCTVLKPLWIYNVVMQITTVCFYFVPMMVISALYLVMGLHLCRERRLPAGVLGKNCGSVIRRKNSVNGRRRQINKMLSIVVAVFGVCWAPFHIERLLWSSITQWTDSMHAVYQYVHIVSGVFFYLSSAVNPVIYSLLSTRFRECFRELVCSQAEDNSSVRDSPPLPMTLLEATVSRGAARAEGKDSNTGLPLLSPNVALSKDSASAETSVF</sequence>
<dbReference type="GO" id="GO:0005886">
    <property type="term" value="C:plasma membrane"/>
    <property type="evidence" value="ECO:0007669"/>
    <property type="project" value="UniProtKB-SubCell"/>
</dbReference>
<feature type="transmembrane region" description="Helical" evidence="13">
    <location>
        <begin position="168"/>
        <end position="190"/>
    </location>
</feature>
<evidence type="ECO:0000256" key="7">
    <source>
        <dbReference type="ARBA" id="ARBA00023136"/>
    </source>
</evidence>
<dbReference type="PROSITE" id="PS00237">
    <property type="entry name" value="G_PROTEIN_RECEP_F1_1"/>
    <property type="match status" value="1"/>
</dbReference>
<dbReference type="Pfam" id="PF00001">
    <property type="entry name" value="7tm_1"/>
    <property type="match status" value="1"/>
</dbReference>
<dbReference type="InterPro" id="IPR005390">
    <property type="entry name" value="NeuromedU_rcpt"/>
</dbReference>
<feature type="signal peptide" evidence="14">
    <location>
        <begin position="1"/>
        <end position="19"/>
    </location>
</feature>
<keyword evidence="7 13" id="KW-0472">Membrane</keyword>
<dbReference type="CDD" id="cd15133">
    <property type="entry name" value="7tmA_NMU-R"/>
    <property type="match status" value="1"/>
</dbReference>
<name>A0AAQ4RRW7_GASAC</name>
<comment type="subcellular location">
    <subcellularLocation>
        <location evidence="2">Cell membrane</location>
        <topology evidence="2">Multi-pass membrane protein</topology>
    </subcellularLocation>
</comment>